<dbReference type="KEGG" id="fbm:MQE35_09000"/>
<evidence type="ECO:0000256" key="7">
    <source>
        <dbReference type="SAM" id="Phobius"/>
    </source>
</evidence>
<evidence type="ECO:0000256" key="6">
    <source>
        <dbReference type="ARBA" id="ARBA00023136"/>
    </source>
</evidence>
<dbReference type="EMBL" id="CP094358">
    <property type="protein sequence ID" value="UOB19420.1"/>
    <property type="molecule type" value="Genomic_DNA"/>
</dbReference>
<dbReference type="GO" id="GO:0016413">
    <property type="term" value="F:O-acetyltransferase activity"/>
    <property type="evidence" value="ECO:0007669"/>
    <property type="project" value="TreeGrafter"/>
</dbReference>
<name>A0A9E7D1K9_9FLAO</name>
<keyword evidence="5 7" id="KW-1133">Transmembrane helix</keyword>
<dbReference type="Pfam" id="PF01757">
    <property type="entry name" value="Acyl_transf_3"/>
    <property type="match status" value="1"/>
</dbReference>
<keyword evidence="10" id="KW-1185">Reference proteome</keyword>
<evidence type="ECO:0000313" key="10">
    <source>
        <dbReference type="Proteomes" id="UP000831290"/>
    </source>
</evidence>
<evidence type="ECO:0000256" key="2">
    <source>
        <dbReference type="ARBA" id="ARBA00007400"/>
    </source>
</evidence>
<feature type="transmembrane region" description="Helical" evidence="7">
    <location>
        <begin position="249"/>
        <end position="267"/>
    </location>
</feature>
<keyword evidence="4 7" id="KW-0812">Transmembrane</keyword>
<keyword evidence="6 7" id="KW-0472">Membrane</keyword>
<evidence type="ECO:0000259" key="8">
    <source>
        <dbReference type="Pfam" id="PF01757"/>
    </source>
</evidence>
<feature type="domain" description="Acyltransferase 3" evidence="8">
    <location>
        <begin position="14"/>
        <end position="330"/>
    </location>
</feature>
<feature type="transmembrane region" description="Helical" evidence="7">
    <location>
        <begin position="219"/>
        <end position="237"/>
    </location>
</feature>
<feature type="transmembrane region" description="Helical" evidence="7">
    <location>
        <begin position="92"/>
        <end position="111"/>
    </location>
</feature>
<dbReference type="Proteomes" id="UP000831290">
    <property type="component" value="Chromosome"/>
</dbReference>
<evidence type="ECO:0000256" key="3">
    <source>
        <dbReference type="ARBA" id="ARBA00022475"/>
    </source>
</evidence>
<protein>
    <submittedName>
        <fullName evidence="9">Acyltransferase</fullName>
    </submittedName>
</protein>
<reference evidence="9" key="1">
    <citation type="submission" date="2022-03" db="EMBL/GenBank/DDBJ databases">
        <title>Description of Abyssus ytuae gen. nov., sp. nov., a novel member of the family Flavobacteriaceae isolated from the sediment of Mariana Trench.</title>
        <authorList>
            <person name="Zhang J."/>
            <person name="Xu X."/>
        </authorList>
    </citation>
    <scope>NUCLEOTIDE SEQUENCE</scope>
    <source>
        <strain evidence="9">MT3330</strain>
    </source>
</reference>
<comment type="similarity">
    <text evidence="2">Belongs to the acyltransferase 3 family.</text>
</comment>
<feature type="transmembrane region" description="Helical" evidence="7">
    <location>
        <begin position="311"/>
        <end position="335"/>
    </location>
</feature>
<keyword evidence="9" id="KW-0012">Acyltransferase</keyword>
<dbReference type="GO" id="GO:0009246">
    <property type="term" value="P:enterobacterial common antigen biosynthetic process"/>
    <property type="evidence" value="ECO:0007669"/>
    <property type="project" value="TreeGrafter"/>
</dbReference>
<dbReference type="InterPro" id="IPR002656">
    <property type="entry name" value="Acyl_transf_3_dom"/>
</dbReference>
<dbReference type="GO" id="GO:0005886">
    <property type="term" value="C:plasma membrane"/>
    <property type="evidence" value="ECO:0007669"/>
    <property type="project" value="UniProtKB-SubCell"/>
</dbReference>
<feature type="transmembrane region" description="Helical" evidence="7">
    <location>
        <begin position="279"/>
        <end position="299"/>
    </location>
</feature>
<dbReference type="AlphaFoldDB" id="A0A9E7D1K9"/>
<evidence type="ECO:0000256" key="4">
    <source>
        <dbReference type="ARBA" id="ARBA00022692"/>
    </source>
</evidence>
<dbReference type="RefSeq" id="WP_255846036.1">
    <property type="nucleotide sequence ID" value="NZ_CP094358.1"/>
</dbReference>
<accession>A0A9E7D1K9</accession>
<gene>
    <name evidence="9" type="ORF">MQE35_09000</name>
</gene>
<dbReference type="PANTHER" id="PTHR40074:SF2">
    <property type="entry name" value="O-ACETYLTRANSFERASE WECH"/>
    <property type="match status" value="1"/>
</dbReference>
<feature type="transmembrane region" description="Helical" evidence="7">
    <location>
        <begin position="174"/>
        <end position="207"/>
    </location>
</feature>
<evidence type="ECO:0000256" key="1">
    <source>
        <dbReference type="ARBA" id="ARBA00004651"/>
    </source>
</evidence>
<keyword evidence="3" id="KW-1003">Cell membrane</keyword>
<evidence type="ECO:0000256" key="5">
    <source>
        <dbReference type="ARBA" id="ARBA00022989"/>
    </source>
</evidence>
<keyword evidence="9" id="KW-0808">Transferase</keyword>
<feature type="transmembrane region" description="Helical" evidence="7">
    <location>
        <begin position="148"/>
        <end position="167"/>
    </location>
</feature>
<organism evidence="9 10">
    <name type="scientific">Abyssalbus ytuae</name>
    <dbReference type="NCBI Taxonomy" id="2926907"/>
    <lineage>
        <taxon>Bacteria</taxon>
        <taxon>Pseudomonadati</taxon>
        <taxon>Bacteroidota</taxon>
        <taxon>Flavobacteriia</taxon>
        <taxon>Flavobacteriales</taxon>
        <taxon>Flavobacteriaceae</taxon>
        <taxon>Abyssalbus</taxon>
    </lineage>
</organism>
<evidence type="ECO:0000313" key="9">
    <source>
        <dbReference type="EMBL" id="UOB19420.1"/>
    </source>
</evidence>
<comment type="subcellular location">
    <subcellularLocation>
        <location evidence="1">Cell membrane</location>
        <topology evidence="1">Multi-pass membrane protein</topology>
    </subcellularLocation>
</comment>
<feature type="transmembrane region" description="Helical" evidence="7">
    <location>
        <begin position="12"/>
        <end position="30"/>
    </location>
</feature>
<feature type="transmembrane region" description="Helical" evidence="7">
    <location>
        <begin position="50"/>
        <end position="71"/>
    </location>
</feature>
<dbReference type="PANTHER" id="PTHR40074">
    <property type="entry name" value="O-ACETYLTRANSFERASE WECH"/>
    <property type="match status" value="1"/>
</dbReference>
<sequence>MNEYLSNKLKVFSFVLMILVVYLHSYNRIINLKNCSIEINYGINLAFQEFISNGIRIAVPLFFAISGYLFFANIKEFPFLLYRQKVSKRLKTLVKPYFFWSVFWLLIYFLLQSLPHSSSFFTETLIKDYTLIQLIDTIVFNPVAYQLWFIRDLIIIIVMTPLIYWGLKHTKMILISVLFIIWFININIVVFSNEGIFFFVLGAYLSIYKIDIQRLSYHYWLPFMSIWLLILFFKMYIEDIFIKILIQKAGILVGVLASWLLYDVIFLNASKNYYLEKESIILLTFFLFTTHEPTLTIIKKMLFYMLGTTELASFLIFIFAPIITIFICLSMGYLLKRFLLKFYFFITGGR</sequence>
<proteinExistence type="inferred from homology"/>